<dbReference type="Pfam" id="PF13193">
    <property type="entry name" value="AMP-binding_C"/>
    <property type="match status" value="1"/>
</dbReference>
<accession>A0A381TTX0</accession>
<dbReference type="Pfam" id="PF00501">
    <property type="entry name" value="AMP-binding"/>
    <property type="match status" value="1"/>
</dbReference>
<proteinExistence type="inferred from homology"/>
<evidence type="ECO:0000259" key="3">
    <source>
        <dbReference type="Pfam" id="PF00501"/>
    </source>
</evidence>
<dbReference type="InterPro" id="IPR000873">
    <property type="entry name" value="AMP-dep_synth/lig_dom"/>
</dbReference>
<dbReference type="PANTHER" id="PTHR43201">
    <property type="entry name" value="ACYL-COA SYNTHETASE"/>
    <property type="match status" value="1"/>
</dbReference>
<dbReference type="SUPFAM" id="SSF56801">
    <property type="entry name" value="Acetyl-CoA synthetase-like"/>
    <property type="match status" value="1"/>
</dbReference>
<dbReference type="PANTHER" id="PTHR43201:SF5">
    <property type="entry name" value="MEDIUM-CHAIN ACYL-COA LIGASE ACSF2, MITOCHONDRIAL"/>
    <property type="match status" value="1"/>
</dbReference>
<name>A0A381TTX0_9ZZZZ</name>
<sequence>MLENSLEFIVSYLGILKVGKIAHIIPPNISKENLTEQIKSANPTCLISSKGYASKLNSELINFDVLEANEILSKHVVKDIDNYSNPDDFAYLIYTSGTTSKPKGIGITHKKSLFTTNNIVNILGYKNSDIEVLPLSLSHSFGLGCLHTALFVGSTIILHKNAIDVENVLNSITRYHATTLAAVPATLTKMVENFNNQTKLTCENLRLIITNSTTIPELTVKKLKNIIKTGKLATYYGLTEASRSTFMVFNDITGKEASVGKPAQNVKIKIVNETDDPKKNGEIFINGENVIEKYWKNEEMDHNIQNGWIKTSDMGYFDEDGYLYLTGRVDDMINVGGEKVFPNQIESIVKRLEGIDEAVVIGVRHDTFGEVAKLFVKKSQDSKIKESDIMEYCIKNLERYKVPVSIRFIEDFPQTEYGKIKRYALKDYK</sequence>
<protein>
    <recommendedName>
        <fullName evidence="6">AMP-dependent synthetase/ligase domain-containing protein</fullName>
    </recommendedName>
</protein>
<organism evidence="5">
    <name type="scientific">marine metagenome</name>
    <dbReference type="NCBI Taxonomy" id="408172"/>
    <lineage>
        <taxon>unclassified sequences</taxon>
        <taxon>metagenomes</taxon>
        <taxon>ecological metagenomes</taxon>
    </lineage>
</organism>
<feature type="domain" description="AMP-binding enzyme C-terminal" evidence="4">
    <location>
        <begin position="344"/>
        <end position="419"/>
    </location>
</feature>
<evidence type="ECO:0000256" key="2">
    <source>
        <dbReference type="ARBA" id="ARBA00022598"/>
    </source>
</evidence>
<dbReference type="InterPro" id="IPR020845">
    <property type="entry name" value="AMP-binding_CS"/>
</dbReference>
<dbReference type="Gene3D" id="3.40.50.12780">
    <property type="entry name" value="N-terminal domain of ligase-like"/>
    <property type="match status" value="1"/>
</dbReference>
<dbReference type="CDD" id="cd04433">
    <property type="entry name" value="AFD_class_I"/>
    <property type="match status" value="1"/>
</dbReference>
<comment type="similarity">
    <text evidence="1">Belongs to the ATP-dependent AMP-binding enzyme family.</text>
</comment>
<evidence type="ECO:0008006" key="6">
    <source>
        <dbReference type="Google" id="ProtNLM"/>
    </source>
</evidence>
<dbReference type="InterPro" id="IPR042099">
    <property type="entry name" value="ANL_N_sf"/>
</dbReference>
<dbReference type="AlphaFoldDB" id="A0A381TTX0"/>
<keyword evidence="2" id="KW-0436">Ligase</keyword>
<dbReference type="PROSITE" id="PS00455">
    <property type="entry name" value="AMP_BINDING"/>
    <property type="match status" value="1"/>
</dbReference>
<evidence type="ECO:0000256" key="1">
    <source>
        <dbReference type="ARBA" id="ARBA00006432"/>
    </source>
</evidence>
<dbReference type="GO" id="GO:0031956">
    <property type="term" value="F:medium-chain fatty acid-CoA ligase activity"/>
    <property type="evidence" value="ECO:0007669"/>
    <property type="project" value="TreeGrafter"/>
</dbReference>
<gene>
    <name evidence="5" type="ORF">METZ01_LOCUS70347</name>
</gene>
<dbReference type="GO" id="GO:0006631">
    <property type="term" value="P:fatty acid metabolic process"/>
    <property type="evidence" value="ECO:0007669"/>
    <property type="project" value="TreeGrafter"/>
</dbReference>
<feature type="domain" description="AMP-dependent synthetase/ligase" evidence="3">
    <location>
        <begin position="1"/>
        <end position="295"/>
    </location>
</feature>
<evidence type="ECO:0000313" key="5">
    <source>
        <dbReference type="EMBL" id="SVA17493.1"/>
    </source>
</evidence>
<dbReference type="InterPro" id="IPR045851">
    <property type="entry name" value="AMP-bd_C_sf"/>
</dbReference>
<dbReference type="Gene3D" id="3.30.300.30">
    <property type="match status" value="1"/>
</dbReference>
<dbReference type="InterPro" id="IPR025110">
    <property type="entry name" value="AMP-bd_C"/>
</dbReference>
<reference evidence="5" key="1">
    <citation type="submission" date="2018-05" db="EMBL/GenBank/DDBJ databases">
        <authorList>
            <person name="Lanie J.A."/>
            <person name="Ng W.-L."/>
            <person name="Kazmierczak K.M."/>
            <person name="Andrzejewski T.M."/>
            <person name="Davidsen T.M."/>
            <person name="Wayne K.J."/>
            <person name="Tettelin H."/>
            <person name="Glass J.I."/>
            <person name="Rusch D."/>
            <person name="Podicherti R."/>
            <person name="Tsui H.-C.T."/>
            <person name="Winkler M.E."/>
        </authorList>
    </citation>
    <scope>NUCLEOTIDE SEQUENCE</scope>
</reference>
<dbReference type="EMBL" id="UINC01004876">
    <property type="protein sequence ID" value="SVA17493.1"/>
    <property type="molecule type" value="Genomic_DNA"/>
</dbReference>
<evidence type="ECO:0000259" key="4">
    <source>
        <dbReference type="Pfam" id="PF13193"/>
    </source>
</evidence>